<organism evidence="2 3">
    <name type="scientific">Rotaria sordida</name>
    <dbReference type="NCBI Taxonomy" id="392033"/>
    <lineage>
        <taxon>Eukaryota</taxon>
        <taxon>Metazoa</taxon>
        <taxon>Spiralia</taxon>
        <taxon>Gnathifera</taxon>
        <taxon>Rotifera</taxon>
        <taxon>Eurotatoria</taxon>
        <taxon>Bdelloidea</taxon>
        <taxon>Philodinida</taxon>
        <taxon>Philodinidae</taxon>
        <taxon>Rotaria</taxon>
    </lineage>
</organism>
<dbReference type="AlphaFoldDB" id="A0A814EVA2"/>
<evidence type="ECO:0000313" key="2">
    <source>
        <dbReference type="EMBL" id="CAF0974297.1"/>
    </source>
</evidence>
<dbReference type="SUPFAM" id="SSF51735">
    <property type="entry name" value="NAD(P)-binding Rossmann-fold domains"/>
    <property type="match status" value="1"/>
</dbReference>
<accession>A0A814EVA2</accession>
<evidence type="ECO:0000313" key="3">
    <source>
        <dbReference type="Proteomes" id="UP000663864"/>
    </source>
</evidence>
<dbReference type="GO" id="GO:0016491">
    <property type="term" value="F:oxidoreductase activity"/>
    <property type="evidence" value="ECO:0007669"/>
    <property type="project" value="UniProtKB-KW"/>
</dbReference>
<name>A0A814EVA2_9BILA</name>
<reference evidence="2" key="1">
    <citation type="submission" date="2021-02" db="EMBL/GenBank/DDBJ databases">
        <authorList>
            <person name="Nowell W R."/>
        </authorList>
    </citation>
    <scope>NUCLEOTIDE SEQUENCE</scope>
</reference>
<protein>
    <submittedName>
        <fullName evidence="2">Uncharacterized protein</fullName>
    </submittedName>
</protein>
<comment type="caution">
    <text evidence="2">The sequence shown here is derived from an EMBL/GenBank/DDBJ whole genome shotgun (WGS) entry which is preliminary data.</text>
</comment>
<dbReference type="PANTHER" id="PTHR43157">
    <property type="entry name" value="PHOSPHATIDYLINOSITOL-GLYCAN BIOSYNTHESIS CLASS F PROTEIN-RELATED"/>
    <property type="match status" value="1"/>
</dbReference>
<dbReference type="Gene3D" id="3.40.50.720">
    <property type="entry name" value="NAD(P)-binding Rossmann-like Domain"/>
    <property type="match status" value="2"/>
</dbReference>
<dbReference type="Proteomes" id="UP000663864">
    <property type="component" value="Unassembled WGS sequence"/>
</dbReference>
<dbReference type="InterPro" id="IPR036291">
    <property type="entry name" value="NAD(P)-bd_dom_sf"/>
</dbReference>
<evidence type="ECO:0000256" key="1">
    <source>
        <dbReference type="ARBA" id="ARBA00023002"/>
    </source>
</evidence>
<dbReference type="PANTHER" id="PTHR43157:SF31">
    <property type="entry name" value="PHOSPHATIDYLINOSITOL-GLYCAN BIOSYNTHESIS CLASS F PROTEIN"/>
    <property type="match status" value="1"/>
</dbReference>
<proteinExistence type="predicted"/>
<dbReference type="EMBL" id="CAJNOT010000416">
    <property type="protein sequence ID" value="CAF0974297.1"/>
    <property type="molecule type" value="Genomic_DNA"/>
</dbReference>
<sequence length="158" mass="18024">MFTFIIGFILVLILLYASKKFYWSGTRCPSKDRMDDKIVVITGSNTGIGKSTAVELAKRGMVRTEMSRYAGGPYEKILYIIEQLITPIAWVFIKSSEEGAQTTIYLASDIHLDNVSGKYFSDCIEIQPSKMTLNEEDNRRLWLLSEKMTKLDDSLKNF</sequence>
<keyword evidence="1" id="KW-0560">Oxidoreductase</keyword>
<gene>
    <name evidence="2" type="ORF">ZHD862_LOCUS11164</name>
</gene>